<proteinExistence type="evidence at transcript level"/>
<sequence length="50" mass="5511">MNKIKGGCSVFGSEEWNVKLDDLVYYHAIAPCHCATTKTTTKHVTPSKLS</sequence>
<name>B8A3S8_MAIZE</name>
<organism evidence="1">
    <name type="scientific">Zea mays</name>
    <name type="common">Maize</name>
    <dbReference type="NCBI Taxonomy" id="4577"/>
    <lineage>
        <taxon>Eukaryota</taxon>
        <taxon>Viridiplantae</taxon>
        <taxon>Streptophyta</taxon>
        <taxon>Embryophyta</taxon>
        <taxon>Tracheophyta</taxon>
        <taxon>Spermatophyta</taxon>
        <taxon>Magnoliopsida</taxon>
        <taxon>Liliopsida</taxon>
        <taxon>Poales</taxon>
        <taxon>Poaceae</taxon>
        <taxon>PACMAD clade</taxon>
        <taxon>Panicoideae</taxon>
        <taxon>Andropogonodae</taxon>
        <taxon>Andropogoneae</taxon>
        <taxon>Tripsacinae</taxon>
        <taxon>Zea</taxon>
    </lineage>
</organism>
<evidence type="ECO:0000313" key="1">
    <source>
        <dbReference type="EMBL" id="ACL54827.1"/>
    </source>
</evidence>
<protein>
    <submittedName>
        <fullName evidence="1">Uncharacterized protein</fullName>
    </submittedName>
</protein>
<accession>B8A3S8</accession>
<dbReference type="EMBL" id="BT056220">
    <property type="protein sequence ID" value="ACL54827.1"/>
    <property type="molecule type" value="mRNA"/>
</dbReference>
<reference evidence="1" key="1">
    <citation type="journal article" date="2009" name="PLoS Genet.">
        <title>Sequencing, mapping, and analysis of 27,455 maize full-length cDNAs.</title>
        <authorList>
            <person name="Soderlund C."/>
            <person name="Descour A."/>
            <person name="Kudrna D."/>
            <person name="Bomhoff M."/>
            <person name="Boyd L."/>
            <person name="Currie J."/>
            <person name="Angelova A."/>
            <person name="Collura K."/>
            <person name="Wissotski M."/>
            <person name="Ashley E."/>
            <person name="Morrow D."/>
            <person name="Fernandes J."/>
            <person name="Walbot V."/>
            <person name="Yu Y."/>
        </authorList>
    </citation>
    <scope>NUCLEOTIDE SEQUENCE</scope>
    <source>
        <strain evidence="1">B73</strain>
    </source>
</reference>
<dbReference type="AlphaFoldDB" id="B8A3S8"/>